<feature type="region of interest" description="Disordered" evidence="9">
    <location>
        <begin position="246"/>
        <end position="325"/>
    </location>
</feature>
<evidence type="ECO:0000256" key="6">
    <source>
        <dbReference type="ARBA" id="ARBA00023170"/>
    </source>
</evidence>
<evidence type="ECO:0000256" key="5">
    <source>
        <dbReference type="ARBA" id="ARBA00023136"/>
    </source>
</evidence>
<evidence type="ECO:0000313" key="13">
    <source>
        <dbReference type="Proteomes" id="UP000735302"/>
    </source>
</evidence>
<dbReference type="PRINTS" id="PR01176">
    <property type="entry name" value="GABABRECEPTR"/>
</dbReference>
<keyword evidence="3 10" id="KW-1133">Transmembrane helix</keyword>
<feature type="domain" description="G-protein coupled receptors family 3 profile" evidence="11">
    <location>
        <begin position="39"/>
        <end position="118"/>
    </location>
</feature>
<keyword evidence="7" id="KW-0325">Glycoprotein</keyword>
<accession>A0AAV3ZGF1</accession>
<dbReference type="Proteomes" id="UP000735302">
    <property type="component" value="Unassembled WGS sequence"/>
</dbReference>
<dbReference type="InterPro" id="IPR002455">
    <property type="entry name" value="GPCR3_GABA-B"/>
</dbReference>
<sequence length="779" mass="85823">MRIEEACVDRDKFHYSTTRIMGMTAERLCGQWAAAFGCFLAWETRHVSIPALNDSQYIGMSVYNVVIMCVCGAAVSFIIKDRPTQSFVIIGLFIVFCTTITLCLVFVPKIIQLKRNPKGDESRVRATLRQSTKKTTKFEFAAQRERMKATSEENRRLRGFLEQRACELDQLLDQLGDDLAKDDLRHRSSSLLHRKVMELKATGDSPGKLSVRSCNPSEMECLSTYSECSAATSTLFMSGEWSPGTGLFKTRGRGSRSGTESIEMAGVSRYPGRKQSITIPPPAEEELSQDDPFGGVYLGPSDSPEEKPAGPPSRDYASPENNGERQPLVANSVTFRVPSHRAGNGTPADPALDSCSASGAQGLMTSFGSVDTNPGNLVCSMNVYMSHGSTARRVPPRSLRLRRHSSPVAAIWTIAESCLEDSTGSPGEGMSGRCDDADQRMECHNTGRKEWKVEKSEGGWATWGEEFDDKLEEGQDASLDVRIRNGVGEATWREGKMPKDFRIRKVREKFPENDREERQPLMEPCFSPNDTPAAFCMTPPENQGLLVTPVTPLVPETEACTYTISSNSEEQSKVNDLFVTHVHRRFMSSPTSEIMDYPTRSGTGANFTENNGTLFSLLNPTAPTSKSPFSSINKSLSSSPILSEQASTNGFDLTSTAQKAWTESMLTWCSENEPFQSSLNTSGIQTTVFPTEPCTAPTQAVCRRSPPLYLQQQSTSPILKPKLQRSSSEPAWPCESTASTNSEGILVLVPTASKPSNGPSSKPRSRRKIRFECDMMENL</sequence>
<dbReference type="PANTHER" id="PTHR10519:SF74">
    <property type="entry name" value="GAMMA-AMINOBUTYRIC ACID TYPE B RECEPTOR SUBUNIT 2"/>
    <property type="match status" value="1"/>
</dbReference>
<keyword evidence="4" id="KW-0297">G-protein coupled receptor</keyword>
<feature type="compositionally biased region" description="Low complexity" evidence="9">
    <location>
        <begin position="753"/>
        <end position="762"/>
    </location>
</feature>
<comment type="subcellular location">
    <subcellularLocation>
        <location evidence="1">Membrane</location>
        <topology evidence="1">Multi-pass membrane protein</topology>
    </subcellularLocation>
</comment>
<keyword evidence="8" id="KW-0807">Transducer</keyword>
<feature type="transmembrane region" description="Helical" evidence="10">
    <location>
        <begin position="57"/>
        <end position="79"/>
    </location>
</feature>
<dbReference type="PANTHER" id="PTHR10519">
    <property type="entry name" value="GABA-B RECEPTOR"/>
    <property type="match status" value="1"/>
</dbReference>
<dbReference type="Pfam" id="PF00003">
    <property type="entry name" value="7tm_3"/>
    <property type="match status" value="1"/>
</dbReference>
<dbReference type="GO" id="GO:0004965">
    <property type="term" value="F:G protein-coupled GABA receptor activity"/>
    <property type="evidence" value="ECO:0007669"/>
    <property type="project" value="InterPro"/>
</dbReference>
<name>A0AAV3ZGF1_9GAST</name>
<keyword evidence="13" id="KW-1185">Reference proteome</keyword>
<evidence type="ECO:0000259" key="11">
    <source>
        <dbReference type="PROSITE" id="PS50259"/>
    </source>
</evidence>
<evidence type="ECO:0000256" key="10">
    <source>
        <dbReference type="SAM" id="Phobius"/>
    </source>
</evidence>
<dbReference type="GO" id="GO:0007214">
    <property type="term" value="P:gamma-aminobutyric acid signaling pathway"/>
    <property type="evidence" value="ECO:0007669"/>
    <property type="project" value="TreeGrafter"/>
</dbReference>
<reference evidence="12 13" key="1">
    <citation type="journal article" date="2021" name="Elife">
        <title>Chloroplast acquisition without the gene transfer in kleptoplastic sea slugs, Plakobranchus ocellatus.</title>
        <authorList>
            <person name="Maeda T."/>
            <person name="Takahashi S."/>
            <person name="Yoshida T."/>
            <person name="Shimamura S."/>
            <person name="Takaki Y."/>
            <person name="Nagai Y."/>
            <person name="Toyoda A."/>
            <person name="Suzuki Y."/>
            <person name="Arimoto A."/>
            <person name="Ishii H."/>
            <person name="Satoh N."/>
            <person name="Nishiyama T."/>
            <person name="Hasebe M."/>
            <person name="Maruyama T."/>
            <person name="Minagawa J."/>
            <person name="Obokata J."/>
            <person name="Shigenobu S."/>
        </authorList>
    </citation>
    <scope>NUCLEOTIDE SEQUENCE [LARGE SCALE GENOMIC DNA]</scope>
</reference>
<feature type="region of interest" description="Disordered" evidence="9">
    <location>
        <begin position="749"/>
        <end position="768"/>
    </location>
</feature>
<dbReference type="InterPro" id="IPR017978">
    <property type="entry name" value="GPCR_3_C"/>
</dbReference>
<evidence type="ECO:0000256" key="2">
    <source>
        <dbReference type="ARBA" id="ARBA00022692"/>
    </source>
</evidence>
<comment type="caution">
    <text evidence="12">The sequence shown here is derived from an EMBL/GenBank/DDBJ whole genome shotgun (WGS) entry which is preliminary data.</text>
</comment>
<evidence type="ECO:0000313" key="12">
    <source>
        <dbReference type="EMBL" id="GFN93872.1"/>
    </source>
</evidence>
<evidence type="ECO:0000256" key="3">
    <source>
        <dbReference type="ARBA" id="ARBA00022989"/>
    </source>
</evidence>
<organism evidence="12 13">
    <name type="scientific">Plakobranchus ocellatus</name>
    <dbReference type="NCBI Taxonomy" id="259542"/>
    <lineage>
        <taxon>Eukaryota</taxon>
        <taxon>Metazoa</taxon>
        <taxon>Spiralia</taxon>
        <taxon>Lophotrochozoa</taxon>
        <taxon>Mollusca</taxon>
        <taxon>Gastropoda</taxon>
        <taxon>Heterobranchia</taxon>
        <taxon>Euthyneura</taxon>
        <taxon>Panpulmonata</taxon>
        <taxon>Sacoglossa</taxon>
        <taxon>Placobranchoidea</taxon>
        <taxon>Plakobranchidae</taxon>
        <taxon>Plakobranchus</taxon>
    </lineage>
</organism>
<gene>
    <name evidence="12" type="ORF">PoB_002037800</name>
</gene>
<keyword evidence="6 12" id="KW-0675">Receptor</keyword>
<evidence type="ECO:0000256" key="4">
    <source>
        <dbReference type="ARBA" id="ARBA00023040"/>
    </source>
</evidence>
<dbReference type="PROSITE" id="PS50259">
    <property type="entry name" value="G_PROTEIN_RECEP_F3_4"/>
    <property type="match status" value="1"/>
</dbReference>
<dbReference type="GO" id="GO:0038039">
    <property type="term" value="C:G protein-coupled receptor heterodimeric complex"/>
    <property type="evidence" value="ECO:0007669"/>
    <property type="project" value="TreeGrafter"/>
</dbReference>
<dbReference type="AlphaFoldDB" id="A0AAV3ZGF1"/>
<evidence type="ECO:0000256" key="9">
    <source>
        <dbReference type="SAM" id="MobiDB-lite"/>
    </source>
</evidence>
<evidence type="ECO:0000256" key="8">
    <source>
        <dbReference type="ARBA" id="ARBA00023224"/>
    </source>
</evidence>
<keyword evidence="5 10" id="KW-0472">Membrane</keyword>
<proteinExistence type="predicted"/>
<keyword evidence="2 10" id="KW-0812">Transmembrane</keyword>
<protein>
    <submittedName>
        <fullName evidence="12">Gamma-aminobutyric acid type b receptor subunit 2</fullName>
    </submittedName>
</protein>
<feature type="transmembrane region" description="Helical" evidence="10">
    <location>
        <begin position="86"/>
        <end position="107"/>
    </location>
</feature>
<evidence type="ECO:0000256" key="1">
    <source>
        <dbReference type="ARBA" id="ARBA00004141"/>
    </source>
</evidence>
<feature type="region of interest" description="Disordered" evidence="9">
    <location>
        <begin position="716"/>
        <end position="739"/>
    </location>
</feature>
<dbReference type="PRINTS" id="PR01177">
    <property type="entry name" value="GABAB1RECPTR"/>
</dbReference>
<evidence type="ECO:0000256" key="7">
    <source>
        <dbReference type="ARBA" id="ARBA00023180"/>
    </source>
</evidence>
<dbReference type="EMBL" id="BLXT01002372">
    <property type="protein sequence ID" value="GFN93872.1"/>
    <property type="molecule type" value="Genomic_DNA"/>
</dbReference>